<feature type="domain" description="N-acetyltransferase" evidence="2">
    <location>
        <begin position="1"/>
        <end position="161"/>
    </location>
</feature>
<evidence type="ECO:0000259" key="2">
    <source>
        <dbReference type="PROSITE" id="PS51186"/>
    </source>
</evidence>
<dbReference type="Proteomes" id="UP000682416">
    <property type="component" value="Chromosome"/>
</dbReference>
<dbReference type="GO" id="GO:0008080">
    <property type="term" value="F:N-acetyltransferase activity"/>
    <property type="evidence" value="ECO:0007669"/>
    <property type="project" value="InterPro"/>
</dbReference>
<dbReference type="PROSITE" id="PS51186">
    <property type="entry name" value="GNAT"/>
    <property type="match status" value="1"/>
</dbReference>
<evidence type="ECO:0000256" key="1">
    <source>
        <dbReference type="ARBA" id="ARBA00022679"/>
    </source>
</evidence>
<dbReference type="EMBL" id="CP074402">
    <property type="protein sequence ID" value="QVJ00239.1"/>
    <property type="molecule type" value="Genomic_DNA"/>
</dbReference>
<dbReference type="SUPFAM" id="SSF55729">
    <property type="entry name" value="Acyl-CoA N-acyltransferases (Nat)"/>
    <property type="match status" value="1"/>
</dbReference>
<accession>A0A975L6D8</accession>
<dbReference type="InterPro" id="IPR050769">
    <property type="entry name" value="NAT_camello-type"/>
</dbReference>
<evidence type="ECO:0000313" key="4">
    <source>
        <dbReference type="Proteomes" id="UP000682416"/>
    </source>
</evidence>
<organism evidence="3 4">
    <name type="scientific">Nocardiopsis eucommiae</name>
    <dbReference type="NCBI Taxonomy" id="2831970"/>
    <lineage>
        <taxon>Bacteria</taxon>
        <taxon>Bacillati</taxon>
        <taxon>Actinomycetota</taxon>
        <taxon>Actinomycetes</taxon>
        <taxon>Streptosporangiales</taxon>
        <taxon>Nocardiopsidaceae</taxon>
        <taxon>Nocardiopsis</taxon>
    </lineage>
</organism>
<protein>
    <submittedName>
        <fullName evidence="3">GNAT family N-acetyltransferase</fullName>
    </submittedName>
</protein>
<dbReference type="Gene3D" id="3.40.630.30">
    <property type="match status" value="1"/>
</dbReference>
<dbReference type="KEGG" id="nec:KGD82_15710"/>
<keyword evidence="4" id="KW-1185">Reference proteome</keyword>
<name>A0A975L6D8_9ACTN</name>
<dbReference type="CDD" id="cd04301">
    <property type="entry name" value="NAT_SF"/>
    <property type="match status" value="1"/>
</dbReference>
<gene>
    <name evidence="3" type="ORF">KGD82_15710</name>
</gene>
<dbReference type="PANTHER" id="PTHR13947">
    <property type="entry name" value="GNAT FAMILY N-ACETYLTRANSFERASE"/>
    <property type="match status" value="1"/>
</dbReference>
<proteinExistence type="predicted"/>
<reference evidence="3" key="1">
    <citation type="submission" date="2021-05" db="EMBL/GenBank/DDBJ databases">
        <authorList>
            <person name="Kaiqin L."/>
            <person name="Jian G."/>
        </authorList>
    </citation>
    <scope>NUCLEOTIDE SEQUENCE</scope>
    <source>
        <strain evidence="3">HDS5</strain>
    </source>
</reference>
<dbReference type="Pfam" id="PF00583">
    <property type="entry name" value="Acetyltransf_1"/>
    <property type="match status" value="1"/>
</dbReference>
<dbReference type="PANTHER" id="PTHR13947:SF37">
    <property type="entry name" value="LD18367P"/>
    <property type="match status" value="1"/>
</dbReference>
<dbReference type="InterPro" id="IPR000182">
    <property type="entry name" value="GNAT_dom"/>
</dbReference>
<keyword evidence="1" id="KW-0808">Transferase</keyword>
<sequence length="161" mass="17429">MLIRTAPPSERETVGALRVLAYEHQGLLDASPVYAHTLRGLGWEDGDEVLVAETEGRVVGTVVFVPWGPRCEVARGPDEAEVRALAVDPSARRSGVGAALVRALVDRARAEGVARLVLCTRTVMTGAQRLYESQGFVRLPERDWTPVPGVDLLAYELVVEG</sequence>
<dbReference type="AlphaFoldDB" id="A0A975L6D8"/>
<dbReference type="InterPro" id="IPR016181">
    <property type="entry name" value="Acyl_CoA_acyltransferase"/>
</dbReference>
<evidence type="ECO:0000313" key="3">
    <source>
        <dbReference type="EMBL" id="QVJ00239.1"/>
    </source>
</evidence>